<reference evidence="3 8" key="3">
    <citation type="submission" date="2019-12" db="EMBL/GenBank/DDBJ databases">
        <authorList>
            <person name="Jiao W.-B."/>
            <person name="Schneeberger K."/>
        </authorList>
    </citation>
    <scope>NUCLEOTIDE SEQUENCE [LARGE SCALE GENOMIC DNA]</scope>
    <source>
        <strain evidence="7">cv. An-1</strain>
        <strain evidence="8">cv. C24</strain>
    </source>
</reference>
<evidence type="ECO:0000313" key="7">
    <source>
        <dbReference type="Proteomes" id="UP000426265"/>
    </source>
</evidence>
<dbReference type="Proteomes" id="UP000426265">
    <property type="component" value="Unassembled WGS sequence"/>
</dbReference>
<dbReference type="Araport" id="AT5G39330"/>
<proteinExistence type="predicted"/>
<dbReference type="EMBL" id="CACSHJ010000096">
    <property type="protein sequence ID" value="CAA0406294.1"/>
    <property type="molecule type" value="Genomic_DNA"/>
</dbReference>
<evidence type="ECO:0000256" key="1">
    <source>
        <dbReference type="SAM" id="Phobius"/>
    </source>
</evidence>
<dbReference type="Proteomes" id="UP000434276">
    <property type="component" value="Unassembled WGS sequence"/>
</dbReference>
<feature type="transmembrane region" description="Helical" evidence="1">
    <location>
        <begin position="25"/>
        <end position="46"/>
    </location>
</feature>
<keyword evidence="1" id="KW-0472">Membrane</keyword>
<sequence length="210" mass="24155">MKKEALVPKLTSELPPFTLKDHPKFVVLVVILFCIAFFIAMTFCGYEQDKEKENYVPNITIPSMDFTVLNITETHLSVKWDLLLRIPRDLPGWYMCLKGDFQLSIIYRGVTIATSSIESYSLIPRWAQLIRVSSIASEGDMEGVIIKDIMKDIKEKGEIRFRSRLLLPDCRYGTSGKMNYACDEAMLRFEPGSQRNATLFGDHPICRYLR</sequence>
<name>A0A178U7B2_ARATH</name>
<dbReference type="ExpressionAtlas" id="A0A178U7B2">
    <property type="expression patterns" value="baseline and differential"/>
</dbReference>
<accession>A0A178U7B2</accession>
<dbReference type="OMA" id="DCEDTML"/>
<evidence type="ECO:0000313" key="4">
    <source>
        <dbReference type="EMBL" id="OAO89525.1"/>
    </source>
</evidence>
<reference evidence="4" key="2">
    <citation type="submission" date="2016-03" db="EMBL/GenBank/DDBJ databases">
        <title>Full-length assembly of Arabidopsis thaliana Ler reveals the complement of translocations and inversions.</title>
        <authorList>
            <person name="Zapata L."/>
            <person name="Schneeberger K."/>
            <person name="Ossowski S."/>
        </authorList>
    </citation>
    <scope>NUCLEOTIDE SEQUENCE [LARGE SCALE GENOMIC DNA]</scope>
    <source>
        <tissue evidence="4">Leaf</tissue>
    </source>
</reference>
<evidence type="ECO:0000313" key="3">
    <source>
        <dbReference type="EMBL" id="CAA0406294.1"/>
    </source>
</evidence>
<dbReference type="GeneID" id="833929"/>
<evidence type="ECO:0000313" key="5">
    <source>
        <dbReference type="EMBL" id="VYS68707.1"/>
    </source>
</evidence>
<evidence type="ECO:0000313" key="8">
    <source>
        <dbReference type="Proteomes" id="UP000434276"/>
    </source>
</evidence>
<dbReference type="Pfam" id="PF06651">
    <property type="entry name" value="DUF1163"/>
    <property type="match status" value="1"/>
</dbReference>
<dbReference type="InterPro" id="IPR009544">
    <property type="entry name" value="DUF1163"/>
</dbReference>
<protein>
    <submittedName>
        <fullName evidence="4">Uncharacterized protein</fullName>
    </submittedName>
</protein>
<organism evidence="4 6">
    <name type="scientific">Arabidopsis thaliana</name>
    <name type="common">Mouse-ear cress</name>
    <dbReference type="NCBI Taxonomy" id="3702"/>
    <lineage>
        <taxon>Eukaryota</taxon>
        <taxon>Viridiplantae</taxon>
        <taxon>Streptophyta</taxon>
        <taxon>Embryophyta</taxon>
        <taxon>Tracheophyta</taxon>
        <taxon>Spermatophyta</taxon>
        <taxon>Magnoliopsida</taxon>
        <taxon>eudicotyledons</taxon>
        <taxon>Gunneridae</taxon>
        <taxon>Pentapetalae</taxon>
        <taxon>rosids</taxon>
        <taxon>malvids</taxon>
        <taxon>Brassicales</taxon>
        <taxon>Brassicaceae</taxon>
        <taxon>Camelineae</taxon>
        <taxon>Arabidopsis</taxon>
    </lineage>
</organism>
<keyword evidence="1" id="KW-1133">Transmembrane helix</keyword>
<evidence type="ECO:0000313" key="2">
    <source>
        <dbReference type="Araport" id="AT5G39330"/>
    </source>
</evidence>
<dbReference type="PANTHER" id="PTHR31125">
    <property type="entry name" value="F20P5.22 PROTEIN-RELATED"/>
    <property type="match status" value="1"/>
</dbReference>
<dbReference type="PANTHER" id="PTHR31125:SF7">
    <property type="entry name" value="F20P5.24 PROTEIN-RELATED"/>
    <property type="match status" value="1"/>
</dbReference>
<dbReference type="EMBL" id="LUHQ01000005">
    <property type="protein sequence ID" value="OAO89525.1"/>
    <property type="molecule type" value="Genomic_DNA"/>
</dbReference>
<dbReference type="AlphaFoldDB" id="A0A178U7B2"/>
<dbReference type="PIRSF" id="PIRSF026169">
    <property type="entry name" value="DUF1163"/>
    <property type="match status" value="1"/>
</dbReference>
<gene>
    <name evidence="2" type="ordered locus">At5g39330</name>
    <name evidence="4" type="ordered locus">AXX17_At5g36730</name>
    <name evidence="5" type="ORF">AN1_LOCUS24094</name>
    <name evidence="3" type="ORF">C24_LOCUS23918</name>
</gene>
<reference evidence="6" key="1">
    <citation type="journal article" date="2016" name="Proc. Natl. Acad. Sci. U.S.A.">
        <title>Chromosome-level assembly of Arabidopsis thaliana Ler reveals the extent of translocation and inversion polymorphisms.</title>
        <authorList>
            <person name="Zapata L."/>
            <person name="Ding J."/>
            <person name="Willing E.M."/>
            <person name="Hartwig B."/>
            <person name="Bezdan D."/>
            <person name="Jiao W.B."/>
            <person name="Patel V."/>
            <person name="Velikkakam James G."/>
            <person name="Koornneef M."/>
            <person name="Ossowski S."/>
            <person name="Schneeberger K."/>
        </authorList>
    </citation>
    <scope>NUCLEOTIDE SEQUENCE [LARGE SCALE GENOMIC DNA]</scope>
    <source>
        <strain evidence="6">cv. Landsberg erecta</strain>
    </source>
</reference>
<dbReference type="OrthoDB" id="1048029at2759"/>
<dbReference type="Proteomes" id="UP000078284">
    <property type="component" value="Chromosome 5"/>
</dbReference>
<keyword evidence="1" id="KW-0812">Transmembrane</keyword>
<dbReference type="EMBL" id="CACRSJ010000110">
    <property type="protein sequence ID" value="VYS68707.1"/>
    <property type="molecule type" value="Genomic_DNA"/>
</dbReference>
<evidence type="ECO:0000313" key="6">
    <source>
        <dbReference type="Proteomes" id="UP000078284"/>
    </source>
</evidence>